<proteinExistence type="predicted"/>
<evidence type="ECO:0000313" key="1">
    <source>
        <dbReference type="EnsemblPlants" id="OMERI06G13490.1"/>
    </source>
</evidence>
<accession>A0A0E0E0U9</accession>
<dbReference type="AlphaFoldDB" id="A0A0E0E0U9"/>
<reference evidence="1" key="2">
    <citation type="submission" date="2018-05" db="EMBL/GenBank/DDBJ databases">
        <title>OmerRS3 (Oryza meridionalis Reference Sequence Version 3).</title>
        <authorList>
            <person name="Zhang J."/>
            <person name="Kudrna D."/>
            <person name="Lee S."/>
            <person name="Talag J."/>
            <person name="Welchert J."/>
            <person name="Wing R.A."/>
        </authorList>
    </citation>
    <scope>NUCLEOTIDE SEQUENCE [LARGE SCALE GENOMIC DNA]</scope>
    <source>
        <strain evidence="1">cv. OR44</strain>
    </source>
</reference>
<evidence type="ECO:0000313" key="2">
    <source>
        <dbReference type="Proteomes" id="UP000008021"/>
    </source>
</evidence>
<sequence length="65" mass="7032">MGGRVRWASSNGPARMGGRVLKEICKIEMSRMNKVKTRSLGDLLNSSAGPKLAFGCEWKILALGP</sequence>
<name>A0A0E0E0U9_9ORYZ</name>
<organism evidence="1">
    <name type="scientific">Oryza meridionalis</name>
    <dbReference type="NCBI Taxonomy" id="40149"/>
    <lineage>
        <taxon>Eukaryota</taxon>
        <taxon>Viridiplantae</taxon>
        <taxon>Streptophyta</taxon>
        <taxon>Embryophyta</taxon>
        <taxon>Tracheophyta</taxon>
        <taxon>Spermatophyta</taxon>
        <taxon>Magnoliopsida</taxon>
        <taxon>Liliopsida</taxon>
        <taxon>Poales</taxon>
        <taxon>Poaceae</taxon>
        <taxon>BOP clade</taxon>
        <taxon>Oryzoideae</taxon>
        <taxon>Oryzeae</taxon>
        <taxon>Oryzinae</taxon>
        <taxon>Oryza</taxon>
    </lineage>
</organism>
<dbReference type="HOGENOM" id="CLU_2853586_0_0_1"/>
<protein>
    <submittedName>
        <fullName evidence="1">Uncharacterized protein</fullName>
    </submittedName>
</protein>
<reference evidence="1" key="1">
    <citation type="submission" date="2015-04" db="UniProtKB">
        <authorList>
            <consortium name="EnsemblPlants"/>
        </authorList>
    </citation>
    <scope>IDENTIFICATION</scope>
</reference>
<dbReference type="Proteomes" id="UP000008021">
    <property type="component" value="Chromosome 6"/>
</dbReference>
<keyword evidence="2" id="KW-1185">Reference proteome</keyword>
<dbReference type="EnsemblPlants" id="OMERI06G13490.1">
    <property type="protein sequence ID" value="OMERI06G13490.1"/>
    <property type="gene ID" value="OMERI06G13490"/>
</dbReference>
<dbReference type="Gramene" id="OMERI06G13490.1">
    <property type="protein sequence ID" value="OMERI06G13490.1"/>
    <property type="gene ID" value="OMERI06G13490"/>
</dbReference>